<dbReference type="OrthoDB" id="9758724at2"/>
<dbReference type="RefSeq" id="WP_093582865.1">
    <property type="nucleotide sequence ID" value="NZ_FPBA01000021.1"/>
</dbReference>
<keyword evidence="2" id="KW-0472">Membrane</keyword>
<gene>
    <name evidence="4" type="ORF">SAMN05660657_04407</name>
</gene>
<dbReference type="SUPFAM" id="SSF47781">
    <property type="entry name" value="RuvA domain 2-like"/>
    <property type="match status" value="1"/>
</dbReference>
<reference evidence="5" key="1">
    <citation type="submission" date="2016-10" db="EMBL/GenBank/DDBJ databases">
        <authorList>
            <person name="Varghese N."/>
            <person name="Submissions S."/>
        </authorList>
    </citation>
    <scope>NUCLEOTIDE SEQUENCE [LARGE SCALE GENOMIC DNA]</scope>
    <source>
        <strain evidence="5">DSM 46136</strain>
    </source>
</reference>
<dbReference type="Pfam" id="PF12836">
    <property type="entry name" value="HHH_3"/>
    <property type="match status" value="1"/>
</dbReference>
<dbReference type="EMBL" id="FPBA01000021">
    <property type="protein sequence ID" value="SFT98203.1"/>
    <property type="molecule type" value="Genomic_DNA"/>
</dbReference>
<keyword evidence="5" id="KW-1185">Reference proteome</keyword>
<evidence type="ECO:0000256" key="2">
    <source>
        <dbReference type="SAM" id="Phobius"/>
    </source>
</evidence>
<dbReference type="InterPro" id="IPR051675">
    <property type="entry name" value="Endo/Exo/Phosphatase_dom_1"/>
</dbReference>
<protein>
    <submittedName>
        <fullName evidence="4">Competence protein ComEA</fullName>
    </submittedName>
</protein>
<feature type="domain" description="Soluble ligand binding" evidence="3">
    <location>
        <begin position="158"/>
        <end position="209"/>
    </location>
</feature>
<dbReference type="InterPro" id="IPR010994">
    <property type="entry name" value="RuvA_2-like"/>
</dbReference>
<dbReference type="Gene3D" id="1.10.150.280">
    <property type="entry name" value="AF1531-like domain"/>
    <property type="match status" value="1"/>
</dbReference>
<dbReference type="AlphaFoldDB" id="A0A1I7CFN3"/>
<evidence type="ECO:0000313" key="5">
    <source>
        <dbReference type="Proteomes" id="UP000199546"/>
    </source>
</evidence>
<accession>A0A1I7CFN3</accession>
<dbReference type="GO" id="GO:0015628">
    <property type="term" value="P:protein secretion by the type II secretion system"/>
    <property type="evidence" value="ECO:0007669"/>
    <property type="project" value="TreeGrafter"/>
</dbReference>
<dbReference type="PANTHER" id="PTHR21180">
    <property type="entry name" value="ENDONUCLEASE/EXONUCLEASE/PHOSPHATASE FAMILY DOMAIN-CONTAINING PROTEIN 1"/>
    <property type="match status" value="1"/>
</dbReference>
<dbReference type="Proteomes" id="UP000199546">
    <property type="component" value="Unassembled WGS sequence"/>
</dbReference>
<evidence type="ECO:0000256" key="1">
    <source>
        <dbReference type="SAM" id="MobiDB-lite"/>
    </source>
</evidence>
<keyword evidence="2" id="KW-0812">Transmembrane</keyword>
<dbReference type="STRING" id="1296565.SAMN05660657_04407"/>
<keyword evidence="2" id="KW-1133">Transmembrane helix</keyword>
<organism evidence="4 5">
    <name type="scientific">Geodermatophilus amargosae</name>
    <dbReference type="NCBI Taxonomy" id="1296565"/>
    <lineage>
        <taxon>Bacteria</taxon>
        <taxon>Bacillati</taxon>
        <taxon>Actinomycetota</taxon>
        <taxon>Actinomycetes</taxon>
        <taxon>Geodermatophilales</taxon>
        <taxon>Geodermatophilaceae</taxon>
        <taxon>Geodermatophilus</taxon>
    </lineage>
</organism>
<dbReference type="Pfam" id="PF10531">
    <property type="entry name" value="SLBB"/>
    <property type="match status" value="1"/>
</dbReference>
<name>A0A1I7CFN3_9ACTN</name>
<sequence>MRLTSRRDPAADVIRARLRVLLDEGRRSGWLPDDDPLEDPPRTGVALLRPTAHDPDDAPDDASGDDGEEHLPGGLGRHQAPGRAVRVDPGRRGNAALWLTGLLAALALSGWTWLQRPEVAPAPEPTVVPAVVPAVEDDNEGTAVGEAAEVAEARGTVVVSVVGLVVSPGLVTLPEGARVADAVAAAGGFLPEADPASVNLAAVVSDGQQVAVGVPGVAAPASGPTGGAAPAGPLDLNAATVADLDALPGIGPVLAQRIVDHREQHGRFTNRHLCGWACVKPAESPTPAAGHAREQLLLAGPVPKVCDPLSLAMVVPYSPCRNAWRTKRRRAQTGPNDAASFGR</sequence>
<evidence type="ECO:0000259" key="3">
    <source>
        <dbReference type="Pfam" id="PF10531"/>
    </source>
</evidence>
<feature type="transmembrane region" description="Helical" evidence="2">
    <location>
        <begin position="95"/>
        <end position="114"/>
    </location>
</feature>
<proteinExistence type="predicted"/>
<feature type="region of interest" description="Disordered" evidence="1">
    <location>
        <begin position="25"/>
        <end position="88"/>
    </location>
</feature>
<feature type="compositionally biased region" description="Acidic residues" evidence="1">
    <location>
        <begin position="57"/>
        <end position="68"/>
    </location>
</feature>
<dbReference type="Gene3D" id="3.10.560.10">
    <property type="entry name" value="Outer membrane lipoprotein wza domain like"/>
    <property type="match status" value="1"/>
</dbReference>
<dbReference type="PANTHER" id="PTHR21180:SF32">
    <property type="entry name" value="ENDONUCLEASE_EXONUCLEASE_PHOSPHATASE FAMILY DOMAIN-CONTAINING PROTEIN 1"/>
    <property type="match status" value="1"/>
</dbReference>
<dbReference type="GO" id="GO:0015627">
    <property type="term" value="C:type II protein secretion system complex"/>
    <property type="evidence" value="ECO:0007669"/>
    <property type="project" value="TreeGrafter"/>
</dbReference>
<evidence type="ECO:0000313" key="4">
    <source>
        <dbReference type="EMBL" id="SFT98203.1"/>
    </source>
</evidence>
<dbReference type="InterPro" id="IPR019554">
    <property type="entry name" value="Soluble_ligand-bd"/>
</dbReference>